<feature type="compositionally biased region" description="Basic and acidic residues" evidence="1">
    <location>
        <begin position="18"/>
        <end position="38"/>
    </location>
</feature>
<sequence>MPLTNPITANVAAAERSPSTDDDHYAPRATRAHLEPQERTSPPFHESRPPQRSGGTSPSIPFMIRGHRGATSPSIPFTRFTATAA</sequence>
<feature type="region of interest" description="Disordered" evidence="1">
    <location>
        <begin position="1"/>
        <end position="85"/>
    </location>
</feature>
<evidence type="ECO:0000256" key="1">
    <source>
        <dbReference type="SAM" id="MobiDB-lite"/>
    </source>
</evidence>
<dbReference type="EMBL" id="CP039345">
    <property type="protein sequence ID" value="QCD79254.1"/>
    <property type="molecule type" value="Genomic_DNA"/>
</dbReference>
<reference evidence="2 3" key="1">
    <citation type="submission" date="2019-04" db="EMBL/GenBank/DDBJ databases">
        <title>An improved genome assembly and genetic linkage map for asparagus bean, Vigna unguiculata ssp. sesquipedialis.</title>
        <authorList>
            <person name="Xia Q."/>
            <person name="Zhang R."/>
            <person name="Dong Y."/>
        </authorList>
    </citation>
    <scope>NUCLEOTIDE SEQUENCE [LARGE SCALE GENOMIC DNA]</scope>
    <source>
        <tissue evidence="2">Leaf</tissue>
    </source>
</reference>
<evidence type="ECO:0000313" key="3">
    <source>
        <dbReference type="Proteomes" id="UP000501690"/>
    </source>
</evidence>
<dbReference type="Proteomes" id="UP000501690">
    <property type="component" value="Linkage Group LG1"/>
</dbReference>
<keyword evidence="3" id="KW-1185">Reference proteome</keyword>
<proteinExistence type="predicted"/>
<dbReference type="AlphaFoldDB" id="A0A4D6KZ36"/>
<feature type="compositionally biased region" description="Polar residues" evidence="1">
    <location>
        <begin position="71"/>
        <end position="85"/>
    </location>
</feature>
<accession>A0A4D6KZ36</accession>
<protein>
    <submittedName>
        <fullName evidence="2">Uncharacterized protein</fullName>
    </submittedName>
</protein>
<name>A0A4D6KZ36_VIGUN</name>
<evidence type="ECO:0000313" key="2">
    <source>
        <dbReference type="EMBL" id="QCD79254.1"/>
    </source>
</evidence>
<organism evidence="2 3">
    <name type="scientific">Vigna unguiculata</name>
    <name type="common">Cowpea</name>
    <dbReference type="NCBI Taxonomy" id="3917"/>
    <lineage>
        <taxon>Eukaryota</taxon>
        <taxon>Viridiplantae</taxon>
        <taxon>Streptophyta</taxon>
        <taxon>Embryophyta</taxon>
        <taxon>Tracheophyta</taxon>
        <taxon>Spermatophyta</taxon>
        <taxon>Magnoliopsida</taxon>
        <taxon>eudicotyledons</taxon>
        <taxon>Gunneridae</taxon>
        <taxon>Pentapetalae</taxon>
        <taxon>rosids</taxon>
        <taxon>fabids</taxon>
        <taxon>Fabales</taxon>
        <taxon>Fabaceae</taxon>
        <taxon>Papilionoideae</taxon>
        <taxon>50 kb inversion clade</taxon>
        <taxon>NPAAA clade</taxon>
        <taxon>indigoferoid/millettioid clade</taxon>
        <taxon>Phaseoleae</taxon>
        <taxon>Vigna</taxon>
    </lineage>
</organism>
<gene>
    <name evidence="2" type="ORF">DEO72_LG1g2893</name>
</gene>